<dbReference type="AlphaFoldDB" id="A0A368DQ51"/>
<comment type="caution">
    <text evidence="2">The sequence shown here is derived from an EMBL/GenBank/DDBJ whole genome shotgun (WGS) entry which is preliminary data.</text>
</comment>
<dbReference type="SUPFAM" id="SSF81901">
    <property type="entry name" value="HCP-like"/>
    <property type="match status" value="1"/>
</dbReference>
<gene>
    <name evidence="2" type="ORF">DBW71_02440</name>
</gene>
<dbReference type="PANTHER" id="PTHR11102">
    <property type="entry name" value="SEL-1-LIKE PROTEIN"/>
    <property type="match status" value="1"/>
</dbReference>
<feature type="chain" id="PRO_5016737371" evidence="1">
    <location>
        <begin position="25"/>
        <end position="311"/>
    </location>
</feature>
<dbReference type="InterPro" id="IPR006597">
    <property type="entry name" value="Sel1-like"/>
</dbReference>
<proteinExistence type="predicted"/>
<dbReference type="InterPro" id="IPR050767">
    <property type="entry name" value="Sel1_AlgK"/>
</dbReference>
<evidence type="ECO:0000313" key="3">
    <source>
        <dbReference type="Proteomes" id="UP000253570"/>
    </source>
</evidence>
<name>A0A368DQ51_9PROT</name>
<keyword evidence="1" id="KW-0732">Signal</keyword>
<protein>
    <submittedName>
        <fullName evidence="2">Sel1 repeat family protein</fullName>
    </submittedName>
</protein>
<accession>A0A368DQ51</accession>
<reference evidence="2 3" key="1">
    <citation type="journal article" date="2018" name="Microbiome">
        <title>Fine metagenomic profile of the Mediterranean stratified and mixed water columns revealed by assembly and recruitment.</title>
        <authorList>
            <person name="Haro-Moreno J.M."/>
            <person name="Lopez-Perez M."/>
            <person name="De La Torre J.R."/>
            <person name="Picazo A."/>
            <person name="Camacho A."/>
            <person name="Rodriguez-Valera F."/>
        </authorList>
    </citation>
    <scope>NUCLEOTIDE SEQUENCE [LARGE SCALE GENOMIC DNA]</scope>
    <source>
        <strain evidence="2">MED-G57</strain>
    </source>
</reference>
<dbReference type="EMBL" id="QOQD01000004">
    <property type="protein sequence ID" value="RCL73949.1"/>
    <property type="molecule type" value="Genomic_DNA"/>
</dbReference>
<dbReference type="PANTHER" id="PTHR11102:SF160">
    <property type="entry name" value="ERAD-ASSOCIATED E3 UBIQUITIN-PROTEIN LIGASE COMPONENT HRD3"/>
    <property type="match status" value="1"/>
</dbReference>
<organism evidence="2 3">
    <name type="scientific">PS1 clade bacterium</name>
    <dbReference type="NCBI Taxonomy" id="2175152"/>
    <lineage>
        <taxon>Bacteria</taxon>
        <taxon>Pseudomonadati</taxon>
        <taxon>Pseudomonadota</taxon>
        <taxon>Alphaproteobacteria</taxon>
        <taxon>PS1 clade</taxon>
    </lineage>
</organism>
<feature type="signal peptide" evidence="1">
    <location>
        <begin position="1"/>
        <end position="24"/>
    </location>
</feature>
<dbReference type="InterPro" id="IPR011990">
    <property type="entry name" value="TPR-like_helical_dom_sf"/>
</dbReference>
<dbReference type="Pfam" id="PF08238">
    <property type="entry name" value="Sel1"/>
    <property type="match status" value="5"/>
</dbReference>
<evidence type="ECO:0000256" key="1">
    <source>
        <dbReference type="SAM" id="SignalP"/>
    </source>
</evidence>
<sequence>MFKSIKVLIIIALFCLQNHSLASASIDDDQFRTLLIDNNIEDAKELYKNSENNKWSFWIAQKYLSLNDIDSAIEWYTISSDEGNIFSMFQMAEVLHHLTPDQNKSLELFYQIENSDNDFLSSYSKFYISRFHRYGWGIIADQNRAFEYIKEASSMDLILAKFELIDYYLNGIGTKIDNNKAARMMFEFADEGYTEAEHDYAIMILNEIGVKKDEETALLWLERSAQKAYPPALQKLSSMYFYGEGVSKDDVKAYEYYLLAKQLGVSDIELDMNMNVVSPEKKEIAVENYSNFRPRVNKNSITYLRLPEFMK</sequence>
<evidence type="ECO:0000313" key="2">
    <source>
        <dbReference type="EMBL" id="RCL73949.1"/>
    </source>
</evidence>
<dbReference type="SMART" id="SM00671">
    <property type="entry name" value="SEL1"/>
    <property type="match status" value="4"/>
</dbReference>
<dbReference type="Proteomes" id="UP000253570">
    <property type="component" value="Unassembled WGS sequence"/>
</dbReference>
<dbReference type="Gene3D" id="1.25.40.10">
    <property type="entry name" value="Tetratricopeptide repeat domain"/>
    <property type="match status" value="1"/>
</dbReference>